<dbReference type="PRINTS" id="PR00260">
    <property type="entry name" value="CHEMTRNSDUCR"/>
</dbReference>
<dbReference type="Pfam" id="PF08447">
    <property type="entry name" value="PAS_3"/>
    <property type="match status" value="1"/>
</dbReference>
<dbReference type="Pfam" id="PF18947">
    <property type="entry name" value="HAMP_2"/>
    <property type="match status" value="1"/>
</dbReference>
<feature type="domain" description="PAS" evidence="13">
    <location>
        <begin position="25"/>
        <end position="60"/>
    </location>
</feature>
<dbReference type="SUPFAM" id="SSF55785">
    <property type="entry name" value="PYP-like sensor domain (PAS domain)"/>
    <property type="match status" value="1"/>
</dbReference>
<dbReference type="Pfam" id="PF00015">
    <property type="entry name" value="MCPsignal"/>
    <property type="match status" value="1"/>
</dbReference>
<keyword evidence="8 11" id="KW-0472">Membrane</keyword>
<evidence type="ECO:0000256" key="7">
    <source>
        <dbReference type="ARBA" id="ARBA00022989"/>
    </source>
</evidence>
<comment type="caution">
    <text evidence="15">The sequence shown here is derived from an EMBL/GenBank/DDBJ whole genome shotgun (WGS) entry which is preliminary data.</text>
</comment>
<dbReference type="GO" id="GO:0007165">
    <property type="term" value="P:signal transduction"/>
    <property type="evidence" value="ECO:0007669"/>
    <property type="project" value="UniProtKB-KW"/>
</dbReference>
<evidence type="ECO:0000256" key="11">
    <source>
        <dbReference type="SAM" id="Phobius"/>
    </source>
</evidence>
<evidence type="ECO:0000256" key="3">
    <source>
        <dbReference type="ARBA" id="ARBA00022481"/>
    </source>
</evidence>
<dbReference type="GO" id="GO:0005886">
    <property type="term" value="C:plasma membrane"/>
    <property type="evidence" value="ECO:0007669"/>
    <property type="project" value="UniProtKB-SubCell"/>
</dbReference>
<evidence type="ECO:0000313" key="15">
    <source>
        <dbReference type="EMBL" id="TLS66294.1"/>
    </source>
</evidence>
<organism evidence="15 16">
    <name type="scientific">Mariprofundus erugo</name>
    <dbReference type="NCBI Taxonomy" id="2528639"/>
    <lineage>
        <taxon>Bacteria</taxon>
        <taxon>Pseudomonadati</taxon>
        <taxon>Pseudomonadota</taxon>
        <taxon>Candidatius Mariprofundia</taxon>
        <taxon>Mariprofundales</taxon>
        <taxon>Mariprofundaceae</taxon>
        <taxon>Mariprofundus</taxon>
    </lineage>
</organism>
<accession>A0A5R9GST2</accession>
<dbReference type="NCBIfam" id="TIGR00229">
    <property type="entry name" value="sensory_box"/>
    <property type="match status" value="1"/>
</dbReference>
<proteinExistence type="inferred from homology"/>
<keyword evidence="2" id="KW-1003">Cell membrane</keyword>
<dbReference type="PROSITE" id="PS50112">
    <property type="entry name" value="PAS"/>
    <property type="match status" value="1"/>
</dbReference>
<evidence type="ECO:0000256" key="6">
    <source>
        <dbReference type="ARBA" id="ARBA00022692"/>
    </source>
</evidence>
<dbReference type="EMBL" id="VBRY01000010">
    <property type="protein sequence ID" value="TLS66294.1"/>
    <property type="molecule type" value="Genomic_DNA"/>
</dbReference>
<dbReference type="Proteomes" id="UP000306585">
    <property type="component" value="Unassembled WGS sequence"/>
</dbReference>
<dbReference type="Gene3D" id="6.10.340.10">
    <property type="match status" value="1"/>
</dbReference>
<dbReference type="SMART" id="SM00086">
    <property type="entry name" value="PAC"/>
    <property type="match status" value="1"/>
</dbReference>
<dbReference type="Gene3D" id="1.10.287.950">
    <property type="entry name" value="Methyl-accepting chemotaxis protein"/>
    <property type="match status" value="1"/>
</dbReference>
<feature type="domain" description="Methyl-accepting transducer" evidence="12">
    <location>
        <begin position="642"/>
        <end position="871"/>
    </location>
</feature>
<dbReference type="PROSITE" id="PS50885">
    <property type="entry name" value="HAMP"/>
    <property type="match status" value="1"/>
</dbReference>
<evidence type="ECO:0000256" key="9">
    <source>
        <dbReference type="ARBA" id="ARBA00029447"/>
    </source>
</evidence>
<dbReference type="Pfam" id="PF00672">
    <property type="entry name" value="HAMP"/>
    <property type="match status" value="1"/>
</dbReference>
<dbReference type="PANTHER" id="PTHR43531:SF14">
    <property type="entry name" value="METHYL-ACCEPTING CHEMOTAXIS PROTEIN I-RELATED"/>
    <property type="match status" value="1"/>
</dbReference>
<protein>
    <submittedName>
        <fullName evidence="15">PAS domain S-box protein</fullName>
    </submittedName>
</protein>
<evidence type="ECO:0000256" key="2">
    <source>
        <dbReference type="ARBA" id="ARBA00022475"/>
    </source>
</evidence>
<dbReference type="FunFam" id="3.30.450.20:FF:000046">
    <property type="entry name" value="Aerotaxis sensor receptor"/>
    <property type="match status" value="1"/>
</dbReference>
<dbReference type="InterPro" id="IPR051310">
    <property type="entry name" value="MCP_chemotaxis"/>
</dbReference>
<keyword evidence="3" id="KW-0488">Methylation</keyword>
<dbReference type="SMART" id="SM00091">
    <property type="entry name" value="PAS"/>
    <property type="match status" value="2"/>
</dbReference>
<dbReference type="InterPro" id="IPR004089">
    <property type="entry name" value="MCPsignal_dom"/>
</dbReference>
<evidence type="ECO:0000256" key="8">
    <source>
        <dbReference type="ARBA" id="ARBA00023136"/>
    </source>
</evidence>
<evidence type="ECO:0000259" key="13">
    <source>
        <dbReference type="PROSITE" id="PS50112"/>
    </source>
</evidence>
<dbReference type="SUPFAM" id="SSF58104">
    <property type="entry name" value="Methyl-accepting chemotaxis protein (MCP) signaling domain"/>
    <property type="match status" value="1"/>
</dbReference>
<dbReference type="GO" id="GO:0052131">
    <property type="term" value="P:positive aerotaxis"/>
    <property type="evidence" value="ECO:0007669"/>
    <property type="project" value="UniProtKB-ARBA"/>
</dbReference>
<evidence type="ECO:0000256" key="4">
    <source>
        <dbReference type="ARBA" id="ARBA00022500"/>
    </source>
</evidence>
<dbReference type="CDD" id="cd00130">
    <property type="entry name" value="PAS"/>
    <property type="match status" value="1"/>
</dbReference>
<evidence type="ECO:0000313" key="16">
    <source>
        <dbReference type="Proteomes" id="UP000306585"/>
    </source>
</evidence>
<comment type="subcellular location">
    <subcellularLocation>
        <location evidence="1">Cell inner membrane</location>
        <topology evidence="1">Multi-pass membrane protein</topology>
    </subcellularLocation>
</comment>
<dbReference type="InterPro" id="IPR001610">
    <property type="entry name" value="PAC"/>
</dbReference>
<sequence length="888" mass="97386">MRKNLPVTNHEVVMRDDQVIISSTNLKGIITEVDQDFIDISGFSRDELIGKNHNLIRHPDMPASAFQWLWDTIRAGQPWTGIVKNRCKNGDYYWVQANVAPLIENGQITGYVSVRTKPTQADIDAASRLYADINSGKTTLGKKSLLQKINIFSHMKIAHKMAGTLILMAVLLTGSWLITLQGLNESQDSLAMSANDRAVSLAASGIQNATLSIMIDLKKTQTILEPEAFQHSHRYMAEQLASIEKYISLIEAADLSDSETAAATSFIQSVHSYINNTFKPVDEAMQQDDASTFNEIVIALNNDAYQNMYKLGENFHRIQREVSVEESNEGSAAYEAIRRSSITAVAVSLVLATIFSLLLIRNFSRRLRYTNGKLNAIAEGNYFDWVVLDSTDEIGILQEGLKSMQIRQGYQMRRISEQATDALRIKNALDQVASPVQIADASYNVFYSNEAANEMFQTHQQDIRNRVKNFDASKVIGSNIDIYHRDPAHQRRLLDHLQGRYVSEDLTFSDNFIVTVGATPVTDENGNRLATIVEWTNRTTEVKVEQEIATIFSAVQRGDLSQRATVADKSGFFRQLSEMVNELSSMLQQSFNDVGQAVQALSEGNLTHRITHEYEGAFNDIKQAANDTAERLAEVIGEVRASAEEVGLGSGEIAEANNTLNTRTQEQAAALEETAASIEEITGTVQQTADNSRQANQLASDARVRAEKGGQVAQRAVEAMADINASSRKISDIIGVIDEIAFQTNLLALNAAVEAARAGEQGRGFAVVAGEVRSLAQRSAEAAKEIKVLINQSVKSVEGGSKLVDESGTALTEIVIAVSKVGDIIAEIAAASVEQTSGIDQINKAIAQLDSGTQQNTAMVEESAAASQRLNEQATNLRQQVSIFTLRD</sequence>
<dbReference type="FunFam" id="1.10.287.950:FF:000001">
    <property type="entry name" value="Methyl-accepting chemotaxis sensory transducer"/>
    <property type="match status" value="1"/>
</dbReference>
<dbReference type="InterPro" id="IPR035965">
    <property type="entry name" value="PAS-like_dom_sf"/>
</dbReference>
<keyword evidence="7 11" id="KW-1133">Transmembrane helix</keyword>
<evidence type="ECO:0000256" key="1">
    <source>
        <dbReference type="ARBA" id="ARBA00004429"/>
    </source>
</evidence>
<dbReference type="CDD" id="cd11386">
    <property type="entry name" value="MCP_signal"/>
    <property type="match status" value="1"/>
</dbReference>
<dbReference type="PROSITE" id="PS50111">
    <property type="entry name" value="CHEMOTAXIS_TRANSDUC_2"/>
    <property type="match status" value="1"/>
</dbReference>
<feature type="transmembrane region" description="Helical" evidence="11">
    <location>
        <begin position="162"/>
        <end position="183"/>
    </location>
</feature>
<dbReference type="GO" id="GO:0004888">
    <property type="term" value="F:transmembrane signaling receptor activity"/>
    <property type="evidence" value="ECO:0007669"/>
    <property type="project" value="InterPro"/>
</dbReference>
<keyword evidence="4" id="KW-0145">Chemotaxis</keyword>
<keyword evidence="10" id="KW-0807">Transducer</keyword>
<dbReference type="Gene3D" id="3.30.450.20">
    <property type="entry name" value="PAS domain"/>
    <property type="match status" value="2"/>
</dbReference>
<dbReference type="PANTHER" id="PTHR43531">
    <property type="entry name" value="PROTEIN ICFG"/>
    <property type="match status" value="1"/>
</dbReference>
<evidence type="ECO:0000259" key="12">
    <source>
        <dbReference type="PROSITE" id="PS50111"/>
    </source>
</evidence>
<dbReference type="InterPro" id="IPR004090">
    <property type="entry name" value="Chemotax_Me-accpt_rcpt"/>
</dbReference>
<dbReference type="SMART" id="SM00304">
    <property type="entry name" value="HAMP"/>
    <property type="match status" value="2"/>
</dbReference>
<feature type="domain" description="HAMP" evidence="14">
    <location>
        <begin position="585"/>
        <end position="637"/>
    </location>
</feature>
<gene>
    <name evidence="15" type="ORF">FEF65_10800</name>
</gene>
<dbReference type="InterPro" id="IPR003660">
    <property type="entry name" value="HAMP_dom"/>
</dbReference>
<comment type="similarity">
    <text evidence="9">Belongs to the methyl-accepting chemotaxis (MCP) protein family.</text>
</comment>
<dbReference type="InterPro" id="IPR013655">
    <property type="entry name" value="PAS_fold_3"/>
</dbReference>
<feature type="transmembrane region" description="Helical" evidence="11">
    <location>
        <begin position="341"/>
        <end position="360"/>
    </location>
</feature>
<dbReference type="SMART" id="SM00283">
    <property type="entry name" value="MA"/>
    <property type="match status" value="1"/>
</dbReference>
<name>A0A5R9GST2_9PROT</name>
<keyword evidence="5" id="KW-0997">Cell inner membrane</keyword>
<dbReference type="AlphaFoldDB" id="A0A5R9GST2"/>
<dbReference type="RefSeq" id="WP_138239825.1">
    <property type="nucleotide sequence ID" value="NZ_VBRY01000010.1"/>
</dbReference>
<evidence type="ECO:0000256" key="10">
    <source>
        <dbReference type="PROSITE-ProRule" id="PRU00284"/>
    </source>
</evidence>
<reference evidence="15 16" key="1">
    <citation type="journal article" date="2019" name="Appl. Environ. Microbiol.">
        <title>Environmental Evidence and Genomic Insight of Iron-oxidizing Bacteria Preference Towards More Corrosion Resistant Stainless Steel at Higher Salinities.</title>
        <authorList>
            <person name="Garrison C.E."/>
            <person name="Price K.A."/>
            <person name="Field E.K."/>
        </authorList>
    </citation>
    <scope>NUCLEOTIDE SEQUENCE [LARGE SCALE GENOMIC DNA]</scope>
    <source>
        <strain evidence="15 16">P3</strain>
    </source>
</reference>
<evidence type="ECO:0000256" key="5">
    <source>
        <dbReference type="ARBA" id="ARBA00022519"/>
    </source>
</evidence>
<keyword evidence="16" id="KW-1185">Reference proteome</keyword>
<keyword evidence="6 11" id="KW-0812">Transmembrane</keyword>
<dbReference type="InterPro" id="IPR000014">
    <property type="entry name" value="PAS"/>
</dbReference>
<evidence type="ECO:0000259" key="14">
    <source>
        <dbReference type="PROSITE" id="PS50885"/>
    </source>
</evidence>